<evidence type="ECO:0000256" key="11">
    <source>
        <dbReference type="SAM" id="Phobius"/>
    </source>
</evidence>
<dbReference type="EC" id="3.2.1.8" evidence="9"/>
<evidence type="ECO:0000259" key="12">
    <source>
        <dbReference type="PROSITE" id="PS51760"/>
    </source>
</evidence>
<dbReference type="InterPro" id="IPR017853">
    <property type="entry name" value="GH"/>
</dbReference>
<dbReference type="GO" id="GO:0031176">
    <property type="term" value="F:endo-1,4-beta-xylanase activity"/>
    <property type="evidence" value="ECO:0007669"/>
    <property type="project" value="UniProtKB-EC"/>
</dbReference>
<evidence type="ECO:0000256" key="9">
    <source>
        <dbReference type="RuleBase" id="RU361174"/>
    </source>
</evidence>
<accession>A0ABN7S7D7</accession>
<reference evidence="13 14" key="1">
    <citation type="submission" date="2021-04" db="EMBL/GenBank/DDBJ databases">
        <authorList>
            <person name="Rakotoarivonina H."/>
        </authorList>
    </citation>
    <scope>NUCLEOTIDE SEQUENCE [LARGE SCALE GENOMIC DNA]</scope>
    <source>
        <strain evidence="13 14">XE</strain>
    </source>
</reference>
<dbReference type="SUPFAM" id="SSF51445">
    <property type="entry name" value="(Trans)glycosidases"/>
    <property type="match status" value="1"/>
</dbReference>
<dbReference type="PANTHER" id="PTHR31490:SF90">
    <property type="entry name" value="ENDO-1,4-BETA-XYLANASE A"/>
    <property type="match status" value="1"/>
</dbReference>
<keyword evidence="11" id="KW-0472">Membrane</keyword>
<evidence type="ECO:0000313" key="13">
    <source>
        <dbReference type="EMBL" id="CAG5091092.1"/>
    </source>
</evidence>
<sequence>MMDFGGTQILKVGLIVVLIAIAGIAAWLVLSGKDGSQDANEVNEAAAVMEDPDTSDSGITDDSAESAGDGAAGGETDPSPAEPEPAAAAPAPSVEPDIPSLAEAYAGLFPIGAAIEPAHTSGLRAELLKKHVNMIVAENAMKPASLQPAEGRFNWEPADRIVEFAKANGMELRFHTLVWHNQVGDWFFLDPEGKPMVDETDPEKREANKKLLLERLERHVRTVVERYKDDIRSWDVVNEVVEPGDPDGMRASPWYRIAGIDYIETAFRAAREAGGPDIKLYINDYGTDSPAKRDRIYELVKELLDKGVPIDGVGHQTHISIHGPSVSQIIESMKKFSELGLDNLVTELDMSLYAWNDRRAYGSDIPEDILRKQADRYRELFEAFRENKDIIGGVVFWGIADDHTWLNNFPVQNRTDAPLLFDRQLHAKPAFWAVIDSAGQEPQDA</sequence>
<comment type="catalytic activity">
    <reaction evidence="1 9">
        <text>Endohydrolysis of (1-&gt;4)-beta-D-xylosidic linkages in xylans.</text>
        <dbReference type="EC" id="3.2.1.8"/>
    </reaction>
</comment>
<feature type="active site" description="Nucleophile" evidence="8">
    <location>
        <position position="347"/>
    </location>
</feature>
<dbReference type="Proteomes" id="UP000681526">
    <property type="component" value="Unassembled WGS sequence"/>
</dbReference>
<proteinExistence type="inferred from homology"/>
<dbReference type="Gene3D" id="3.20.20.80">
    <property type="entry name" value="Glycosidases"/>
    <property type="match status" value="1"/>
</dbReference>
<feature type="region of interest" description="Disordered" evidence="10">
    <location>
        <begin position="46"/>
        <end position="95"/>
    </location>
</feature>
<evidence type="ECO:0000313" key="14">
    <source>
        <dbReference type="Proteomes" id="UP000681526"/>
    </source>
</evidence>
<evidence type="ECO:0000256" key="3">
    <source>
        <dbReference type="ARBA" id="ARBA00022651"/>
    </source>
</evidence>
<evidence type="ECO:0000256" key="2">
    <source>
        <dbReference type="ARBA" id="ARBA00004851"/>
    </source>
</evidence>
<dbReference type="PROSITE" id="PS51760">
    <property type="entry name" value="GH10_2"/>
    <property type="match status" value="1"/>
</dbReference>
<organism evidence="13 14">
    <name type="scientific">Thermobacillus xylanilyticus</name>
    <dbReference type="NCBI Taxonomy" id="76633"/>
    <lineage>
        <taxon>Bacteria</taxon>
        <taxon>Bacillati</taxon>
        <taxon>Bacillota</taxon>
        <taxon>Bacilli</taxon>
        <taxon>Bacillales</taxon>
        <taxon>Paenibacillaceae</taxon>
        <taxon>Thermobacillus</taxon>
    </lineage>
</organism>
<dbReference type="InterPro" id="IPR031158">
    <property type="entry name" value="GH10_AS"/>
</dbReference>
<comment type="similarity">
    <text evidence="9">Belongs to the glycosyl hydrolase 10 (cellulase F) family.</text>
</comment>
<keyword evidence="5 9" id="KW-0119">Carbohydrate metabolism</keyword>
<dbReference type="InterPro" id="IPR044846">
    <property type="entry name" value="GH10"/>
</dbReference>
<dbReference type="InterPro" id="IPR001000">
    <property type="entry name" value="GH10_dom"/>
</dbReference>
<keyword evidence="14" id="KW-1185">Reference proteome</keyword>
<evidence type="ECO:0000256" key="8">
    <source>
        <dbReference type="PROSITE-ProRule" id="PRU10061"/>
    </source>
</evidence>
<evidence type="ECO:0000256" key="7">
    <source>
        <dbReference type="ARBA" id="ARBA00023326"/>
    </source>
</evidence>
<evidence type="ECO:0000256" key="5">
    <source>
        <dbReference type="ARBA" id="ARBA00023277"/>
    </source>
</evidence>
<keyword evidence="7 9" id="KW-0624">Polysaccharide degradation</keyword>
<comment type="pathway">
    <text evidence="2">Glycan degradation; xylan degradation.</text>
</comment>
<dbReference type="RefSeq" id="WP_213485404.1">
    <property type="nucleotide sequence ID" value="NZ_CAJRAY010000079.1"/>
</dbReference>
<keyword evidence="4 9" id="KW-0378">Hydrolase</keyword>
<feature type="compositionally biased region" description="Low complexity" evidence="10">
    <location>
        <begin position="65"/>
        <end position="92"/>
    </location>
</feature>
<dbReference type="PRINTS" id="PR00134">
    <property type="entry name" value="GLHYDRLASE10"/>
</dbReference>
<keyword evidence="11" id="KW-0812">Transmembrane</keyword>
<protein>
    <recommendedName>
        <fullName evidence="9">Beta-xylanase</fullName>
        <ecNumber evidence="9">3.2.1.8</ecNumber>
    </recommendedName>
</protein>
<dbReference type="SMART" id="SM00633">
    <property type="entry name" value="Glyco_10"/>
    <property type="match status" value="1"/>
</dbReference>
<keyword evidence="11" id="KW-1133">Transmembrane helix</keyword>
<comment type="caution">
    <text evidence="13">The sequence shown here is derived from an EMBL/GenBank/DDBJ whole genome shotgun (WGS) entry which is preliminary data.</text>
</comment>
<feature type="transmembrane region" description="Helical" evidence="11">
    <location>
        <begin position="12"/>
        <end position="30"/>
    </location>
</feature>
<keyword evidence="3" id="KW-0858">Xylan degradation</keyword>
<dbReference type="EMBL" id="CAJRAY010000079">
    <property type="protein sequence ID" value="CAG5091092.1"/>
    <property type="molecule type" value="Genomic_DNA"/>
</dbReference>
<evidence type="ECO:0000256" key="1">
    <source>
        <dbReference type="ARBA" id="ARBA00000681"/>
    </source>
</evidence>
<dbReference type="PROSITE" id="PS00591">
    <property type="entry name" value="GH10_1"/>
    <property type="match status" value="1"/>
</dbReference>
<evidence type="ECO:0000256" key="10">
    <source>
        <dbReference type="SAM" id="MobiDB-lite"/>
    </source>
</evidence>
<evidence type="ECO:0000256" key="6">
    <source>
        <dbReference type="ARBA" id="ARBA00023295"/>
    </source>
</evidence>
<dbReference type="PANTHER" id="PTHR31490">
    <property type="entry name" value="GLYCOSYL HYDROLASE"/>
    <property type="match status" value="1"/>
</dbReference>
<feature type="domain" description="GH10" evidence="12">
    <location>
        <begin position="95"/>
        <end position="437"/>
    </location>
</feature>
<dbReference type="Pfam" id="PF00331">
    <property type="entry name" value="Glyco_hydro_10"/>
    <property type="match status" value="1"/>
</dbReference>
<gene>
    <name evidence="13" type="primary">Txxe 3008-GH10</name>
    <name evidence="13" type="ORF">TXXE_14990</name>
</gene>
<keyword evidence="6 9" id="KW-0326">Glycosidase</keyword>
<evidence type="ECO:0000256" key="4">
    <source>
        <dbReference type="ARBA" id="ARBA00022801"/>
    </source>
</evidence>
<name>A0ABN7S7D7_THEXY</name>